<dbReference type="EMBL" id="CP006905">
    <property type="protein sequence ID" value="AIY84285.1"/>
    <property type="molecule type" value="Genomic_DNA"/>
</dbReference>
<feature type="region of interest" description="Disordered" evidence="1">
    <location>
        <begin position="120"/>
        <end position="254"/>
    </location>
</feature>
<dbReference type="Proteomes" id="UP000030635">
    <property type="component" value="Chromosome"/>
</dbReference>
<dbReference type="SMART" id="SM00028">
    <property type="entry name" value="TPR"/>
    <property type="match status" value="5"/>
</dbReference>
<reference evidence="3 4" key="1">
    <citation type="journal article" date="2015" name="Infect. Genet. Evol.">
        <title>Genomic sequences of six botulinum neurotoxin-producing strains representing three clostridial species illustrate the mobility and diversity of botulinum neurotoxin genes.</title>
        <authorList>
            <person name="Smith T.J."/>
            <person name="Hill K.K."/>
            <person name="Xie G."/>
            <person name="Foley B.T."/>
            <person name="Williamson C.H."/>
            <person name="Foster J.T."/>
            <person name="Johnson S.L."/>
            <person name="Chertkov O."/>
            <person name="Teshima H."/>
            <person name="Gibbons H.S."/>
            <person name="Johnsky L.A."/>
            <person name="Karavis M.A."/>
            <person name="Smith L.A."/>
        </authorList>
    </citation>
    <scope>NUCLEOTIDE SEQUENCE [LARGE SCALE GENOMIC DNA]</scope>
    <source>
        <strain evidence="3">Sullivan</strain>
    </source>
</reference>
<dbReference type="HOGENOM" id="CLU_053652_0_0_9"/>
<keyword evidence="4" id="KW-1185">Reference proteome</keyword>
<name>A0A0A7FZF4_9CLOT</name>
<keyword evidence="2" id="KW-0812">Transmembrane</keyword>
<dbReference type="STRING" id="1561.NPD11_2771"/>
<accession>A0A0A7FZF4</accession>
<organism evidence="3 4">
    <name type="scientific">Clostridium baratii str. Sullivan</name>
    <dbReference type="NCBI Taxonomy" id="1415775"/>
    <lineage>
        <taxon>Bacteria</taxon>
        <taxon>Bacillati</taxon>
        <taxon>Bacillota</taxon>
        <taxon>Clostridia</taxon>
        <taxon>Eubacteriales</taxon>
        <taxon>Clostridiaceae</taxon>
        <taxon>Clostridium</taxon>
    </lineage>
</organism>
<dbReference type="eggNOG" id="COG0457">
    <property type="taxonomic scope" value="Bacteria"/>
</dbReference>
<dbReference type="AlphaFoldDB" id="A0A0A7FZF4"/>
<dbReference type="SUPFAM" id="SSF48452">
    <property type="entry name" value="TPR-like"/>
    <property type="match status" value="2"/>
</dbReference>
<feature type="compositionally biased region" description="Basic and acidic residues" evidence="1">
    <location>
        <begin position="120"/>
        <end position="218"/>
    </location>
</feature>
<dbReference type="KEGG" id="cbv:U729_204"/>
<evidence type="ECO:0000256" key="1">
    <source>
        <dbReference type="SAM" id="MobiDB-lite"/>
    </source>
</evidence>
<gene>
    <name evidence="3" type="ORF">U729_204</name>
</gene>
<evidence type="ECO:0000313" key="3">
    <source>
        <dbReference type="EMBL" id="AIY84285.1"/>
    </source>
</evidence>
<dbReference type="InterPro" id="IPR011990">
    <property type="entry name" value="TPR-like_helical_dom_sf"/>
</dbReference>
<dbReference type="RefSeq" id="WP_052139330.1">
    <property type="nucleotide sequence ID" value="NZ_CP006905.1"/>
</dbReference>
<dbReference type="InterPro" id="IPR019734">
    <property type="entry name" value="TPR_rpt"/>
</dbReference>
<evidence type="ECO:0000256" key="2">
    <source>
        <dbReference type="SAM" id="Phobius"/>
    </source>
</evidence>
<proteinExistence type="predicted"/>
<keyword evidence="2" id="KW-0472">Membrane</keyword>
<evidence type="ECO:0000313" key="4">
    <source>
        <dbReference type="Proteomes" id="UP000030635"/>
    </source>
</evidence>
<dbReference type="Gene3D" id="1.25.40.10">
    <property type="entry name" value="Tetratricopeptide repeat domain"/>
    <property type="match status" value="2"/>
</dbReference>
<sequence>MSNFDKKLEKAENYYKKKHYKEALRICDKVLAKQYNNEKALELEGEIFYKLGKIDEAILNWKINAEYNNNPTAKMRLAETDKSTKEKALSYDNFNTISSDTLQAELAAILAAQEAEAKEKEAKEQEAKERQAKEAEAREKEAREKQAKKAEAREKEAREKQAKEAEAREKEAREKQAKEAEAREKEAREKQAKEAEAREKEAREKQAKEAEAKEKEANIKQSTNTDTTEKENTEATPTNSDNTDKVESNKKKTSNKNRNIAIAVACGVVVVLAAYSGVKYYSNKNDAPQKQEQQVNEQTKELPADFNNSLTKAVNDKNYEDLYNLLSEAKGLTIPADDEKIYSEATKLMQDNGVQSFYDAGLKDMKDKKYEDALNNLNKAYAFCDGTYLQPHIIYFMGAANAGLNKPEDAVKYYKEYLEKFPHSDMYTPEILYKLAEYYNGTGNKEEAKKYAQHIENSYPSSPYYNDTIKDILYK</sequence>
<keyword evidence="2" id="KW-1133">Transmembrane helix</keyword>
<feature type="transmembrane region" description="Helical" evidence="2">
    <location>
        <begin position="260"/>
        <end position="278"/>
    </location>
</feature>
<dbReference type="OrthoDB" id="1938848at2"/>
<protein>
    <submittedName>
        <fullName evidence="3">TPR repeat family protein</fullName>
    </submittedName>
</protein>